<dbReference type="AlphaFoldDB" id="A0A8J4PY21"/>
<dbReference type="EMBL" id="AJWJ01000119">
    <property type="protein sequence ID" value="KAF2075004.1"/>
    <property type="molecule type" value="Genomic_DNA"/>
</dbReference>
<evidence type="ECO:0000256" key="1">
    <source>
        <dbReference type="SAM" id="MobiDB-lite"/>
    </source>
</evidence>
<proteinExistence type="predicted"/>
<evidence type="ECO:0000259" key="2">
    <source>
        <dbReference type="Pfam" id="PF04419"/>
    </source>
</evidence>
<keyword evidence="4" id="KW-1185">Reference proteome</keyword>
<name>A0A8J4PY21_9MYCE</name>
<dbReference type="Pfam" id="PF04419">
    <property type="entry name" value="SERF-like_N"/>
    <property type="match status" value="1"/>
</dbReference>
<feature type="domain" description="Small EDRK-rich factor-like N-terminal" evidence="2">
    <location>
        <begin position="1"/>
        <end position="33"/>
    </location>
</feature>
<dbReference type="InterPro" id="IPR007513">
    <property type="entry name" value="SERF-like_N"/>
</dbReference>
<feature type="region of interest" description="Disordered" evidence="1">
    <location>
        <begin position="1"/>
        <end position="31"/>
    </location>
</feature>
<evidence type="ECO:0000313" key="4">
    <source>
        <dbReference type="Proteomes" id="UP000695562"/>
    </source>
</evidence>
<comment type="caution">
    <text evidence="3">The sequence shown here is derived from an EMBL/GenBank/DDBJ whole genome shotgun (WGS) entry which is preliminary data.</text>
</comment>
<evidence type="ECO:0000313" key="3">
    <source>
        <dbReference type="EMBL" id="KAF2075004.1"/>
    </source>
</evidence>
<gene>
    <name evidence="3" type="ORF">CYY_003700</name>
</gene>
<reference evidence="3" key="1">
    <citation type="submission" date="2020-01" db="EMBL/GenBank/DDBJ databases">
        <title>Development of genomics and gene disruption for Polysphondylium violaceum indicates a role for the polyketide synthase stlB in stalk morphogenesis.</title>
        <authorList>
            <person name="Narita B."/>
            <person name="Kawabe Y."/>
            <person name="Kin K."/>
            <person name="Saito T."/>
            <person name="Gibbs R."/>
            <person name="Kuspa A."/>
            <person name="Muzny D."/>
            <person name="Queller D."/>
            <person name="Richards S."/>
            <person name="Strassman J."/>
            <person name="Sucgang R."/>
            <person name="Worley K."/>
            <person name="Schaap P."/>
        </authorList>
    </citation>
    <scope>NUCLEOTIDE SEQUENCE</scope>
    <source>
        <strain evidence="3">QSvi11</strain>
    </source>
</reference>
<dbReference type="Proteomes" id="UP000695562">
    <property type="component" value="Unassembled WGS sequence"/>
</dbReference>
<organism evidence="3 4">
    <name type="scientific">Polysphondylium violaceum</name>
    <dbReference type="NCBI Taxonomy" id="133409"/>
    <lineage>
        <taxon>Eukaryota</taxon>
        <taxon>Amoebozoa</taxon>
        <taxon>Evosea</taxon>
        <taxon>Eumycetozoa</taxon>
        <taxon>Dictyostelia</taxon>
        <taxon>Dictyosteliales</taxon>
        <taxon>Dictyosteliaceae</taxon>
        <taxon>Polysphondylium</taxon>
    </lineage>
</organism>
<sequence>MTRGNQRDIDRKRAEARAEKGGKKSLGDVQARKDRDAAIIAEKQKAFEERKAKEAEDARLAKIAALKK</sequence>
<protein>
    <recommendedName>
        <fullName evidence="2">Small EDRK-rich factor-like N-terminal domain-containing protein</fullName>
    </recommendedName>
</protein>
<dbReference type="OrthoDB" id="18018at2759"/>
<accession>A0A8J4PY21</accession>